<evidence type="ECO:0000313" key="2">
    <source>
        <dbReference type="Proteomes" id="UP000760494"/>
    </source>
</evidence>
<proteinExistence type="predicted"/>
<dbReference type="Proteomes" id="UP000760494">
    <property type="component" value="Unassembled WGS sequence"/>
</dbReference>
<protein>
    <submittedName>
        <fullName evidence="1">Uncharacterized protein</fullName>
    </submittedName>
</protein>
<comment type="caution">
    <text evidence="1">The sequence shown here is derived from an EMBL/GenBank/DDBJ whole genome shotgun (WGS) entry which is preliminary data.</text>
</comment>
<gene>
    <name evidence="1" type="ORF">C2S_732</name>
</gene>
<organism evidence="1 2">
    <name type="scientific">Fusarium fujikuroi</name>
    <name type="common">Bakanae and foot rot disease fungus</name>
    <name type="synonym">Gibberella fujikuroi</name>
    <dbReference type="NCBI Taxonomy" id="5127"/>
    <lineage>
        <taxon>Eukaryota</taxon>
        <taxon>Fungi</taxon>
        <taxon>Dikarya</taxon>
        <taxon>Ascomycota</taxon>
        <taxon>Pezizomycotina</taxon>
        <taxon>Sordariomycetes</taxon>
        <taxon>Hypocreomycetidae</taxon>
        <taxon>Hypocreales</taxon>
        <taxon>Nectriaceae</taxon>
        <taxon>Fusarium</taxon>
        <taxon>Fusarium fujikuroi species complex</taxon>
    </lineage>
</organism>
<dbReference type="AlphaFoldDB" id="A0A5Q3FQM7"/>
<accession>A0A5Q3FQM7</accession>
<dbReference type="OrthoDB" id="10066232at2759"/>
<name>A0A5Q3FQM7_FUSFU</name>
<dbReference type="EMBL" id="CABFJX010000112">
    <property type="protein sequence ID" value="VTT63917.1"/>
    <property type="molecule type" value="Genomic_DNA"/>
</dbReference>
<sequence length="239" mass="27480">MARYFGQASPTELRDLERNAVNANDEQMATAAAMLQKAFDVLATDVRQVRAILTPYTWAIISYYEIMGSIQERMFVDIGENGQLVGVDVVLSGQLGTPILGEEDSLELITPQFQTPQGNEVPVIFLTWQVEGKLKTWISRKKRSDYLDLVFLFREYGNEIRNWSEHLSKDWRREFYETLAIWARYHVLGDVEEGKVEGEDMTVAESIEQDAVGYKYHDREYFTKASSSYMEHKNSADGH</sequence>
<reference evidence="1" key="1">
    <citation type="submission" date="2019-05" db="EMBL/GenBank/DDBJ databases">
        <authorList>
            <person name="Piombo E."/>
        </authorList>
    </citation>
    <scope>NUCLEOTIDE SEQUENCE</scope>
    <source>
        <strain evidence="1">C2S</strain>
    </source>
</reference>
<evidence type="ECO:0000313" key="1">
    <source>
        <dbReference type="EMBL" id="VTT63917.1"/>
    </source>
</evidence>